<name>A0A1S1WU97_9NEIS</name>
<gene>
    <name evidence="7" type="ORF">BI347_20015</name>
</gene>
<dbReference type="Pfam" id="PF26304">
    <property type="entry name" value="FliMN_C_rel"/>
    <property type="match status" value="1"/>
</dbReference>
<feature type="domain" description="SpaO FliM/N C-terminal related" evidence="6">
    <location>
        <begin position="148"/>
        <end position="208"/>
    </location>
</feature>
<dbReference type="Gene3D" id="2.30.330.10">
    <property type="entry name" value="SpoA-like"/>
    <property type="match status" value="1"/>
</dbReference>
<dbReference type="EMBL" id="MKCS01000003">
    <property type="protein sequence ID" value="OHX10798.1"/>
    <property type="molecule type" value="Genomic_DNA"/>
</dbReference>
<comment type="caution">
    <text evidence="7">The sequence shown here is derived from an EMBL/GenBank/DDBJ whole genome shotgun (WGS) entry which is preliminary data.</text>
</comment>
<sequence>MLKLRHLDRRTLALRQTAAAWAAQGWEAEIAYPPRSGRWLEIADEQERWQGWLEPRAWLASRAPDLAVLASGAGVERQVAQLIAASAEPLQWPMPDMAGGRLRAGAQLDGGELPQRPLLRVATPEGPVWLAKAPAPRLLPAAAAARLERLTAPLMFGLGSSRISLALLRSVRRGDVLLIQQPASPVSCHGRVVGRYQRFEEGIIMEWQAEEAAAQDEPALADISQLPVRLEFVLQQSRVTLAELQQLCQGQLLPLQAGVERQVEVRANGALLGRGELVQLDGQLGVEVAQWRDGAADVE</sequence>
<dbReference type="SUPFAM" id="SSF101801">
    <property type="entry name" value="Surface presentation of antigens (SPOA)"/>
    <property type="match status" value="1"/>
</dbReference>
<keyword evidence="3" id="KW-0843">Virulence</keyword>
<evidence type="ECO:0000256" key="3">
    <source>
        <dbReference type="ARBA" id="ARBA00023026"/>
    </source>
</evidence>
<accession>A0A1S1WU97</accession>
<dbReference type="OrthoDB" id="6561483at2"/>
<dbReference type="PANTHER" id="PTHR30034:SF5">
    <property type="entry name" value="SECRETION SYSTEM APPARATUS PROTEIN SSAQ"/>
    <property type="match status" value="1"/>
</dbReference>
<dbReference type="RefSeq" id="WP_071116873.1">
    <property type="nucleotide sequence ID" value="NZ_MKCS01000003.1"/>
</dbReference>
<evidence type="ECO:0000313" key="7">
    <source>
        <dbReference type="EMBL" id="OHX10798.1"/>
    </source>
</evidence>
<dbReference type="InterPro" id="IPR036429">
    <property type="entry name" value="SpoA-like_sf"/>
</dbReference>
<evidence type="ECO:0000256" key="1">
    <source>
        <dbReference type="ARBA" id="ARBA00009226"/>
    </source>
</evidence>
<feature type="domain" description="Flagellar motor switch protein FliN-like C-terminal" evidence="4">
    <location>
        <begin position="222"/>
        <end position="291"/>
    </location>
</feature>
<dbReference type="Proteomes" id="UP000180088">
    <property type="component" value="Unassembled WGS sequence"/>
</dbReference>
<comment type="similarity">
    <text evidence="1">Belongs to the FliN/MopA/SpaO family.</text>
</comment>
<dbReference type="GO" id="GO:0030254">
    <property type="term" value="P:protein secretion by the type III secretion system"/>
    <property type="evidence" value="ECO:0007669"/>
    <property type="project" value="InterPro"/>
</dbReference>
<dbReference type="InterPro" id="IPR003283">
    <property type="entry name" value="T3SS_OMP_SpaO"/>
</dbReference>
<dbReference type="Pfam" id="PF01052">
    <property type="entry name" value="FliMN_C"/>
    <property type="match status" value="1"/>
</dbReference>
<dbReference type="NCBIfam" id="TIGR02551">
    <property type="entry name" value="SpaO_YscQ"/>
    <property type="match status" value="1"/>
</dbReference>
<dbReference type="InterPro" id="IPR013385">
    <property type="entry name" value="T3SS_SpaO/YscQ/SpaO"/>
</dbReference>
<evidence type="ECO:0000259" key="6">
    <source>
        <dbReference type="Pfam" id="PF26304"/>
    </source>
</evidence>
<dbReference type="NCBIfam" id="NF006018">
    <property type="entry name" value="PRK08158.1"/>
    <property type="match status" value="1"/>
</dbReference>
<dbReference type="Pfam" id="PF26294">
    <property type="entry name" value="SpaO_N"/>
    <property type="match status" value="1"/>
</dbReference>
<dbReference type="InterPro" id="IPR058804">
    <property type="entry name" value="SpaO_N"/>
</dbReference>
<dbReference type="GO" id="GO:0050918">
    <property type="term" value="P:positive chemotaxis"/>
    <property type="evidence" value="ECO:0007669"/>
    <property type="project" value="TreeGrafter"/>
</dbReference>
<evidence type="ECO:0000259" key="4">
    <source>
        <dbReference type="Pfam" id="PF01052"/>
    </source>
</evidence>
<dbReference type="STRING" id="1903179.BI347_20015"/>
<dbReference type="InterPro" id="IPR058805">
    <property type="entry name" value="SpaO_FliMN_C_rel"/>
</dbReference>
<dbReference type="PANTHER" id="PTHR30034">
    <property type="entry name" value="FLAGELLAR MOTOR SWITCH PROTEIN FLIM"/>
    <property type="match status" value="1"/>
</dbReference>
<evidence type="ECO:0000313" key="8">
    <source>
        <dbReference type="Proteomes" id="UP000180088"/>
    </source>
</evidence>
<dbReference type="PRINTS" id="PR01339">
    <property type="entry name" value="TYPE3OMOPROT"/>
</dbReference>
<reference evidence="7 8" key="1">
    <citation type="submission" date="2016-09" db="EMBL/GenBank/DDBJ databases">
        <title>Chromobacterium muskegensis sp. nov., an insecticidal bacterium isolated from Sphagnum bogs.</title>
        <authorList>
            <person name="Sparks M.E."/>
            <person name="Blackburn M.B."/>
            <person name="Gundersen-Rindal D.E."/>
            <person name="Mitchell A."/>
            <person name="Farrar R."/>
            <person name="Kuhar D."/>
        </authorList>
    </citation>
    <scope>NUCLEOTIDE SEQUENCE [LARGE SCALE GENOMIC DNA]</scope>
    <source>
        <strain evidence="7 8">37-2</strain>
    </source>
</reference>
<protein>
    <recommendedName>
        <fullName evidence="2">Surface presentation of antigens protein SpaO</fullName>
    </recommendedName>
</protein>
<dbReference type="AlphaFoldDB" id="A0A1S1WU97"/>
<evidence type="ECO:0000259" key="5">
    <source>
        <dbReference type="Pfam" id="PF26294"/>
    </source>
</evidence>
<dbReference type="GO" id="GO:0071978">
    <property type="term" value="P:bacterial-type flagellum-dependent swarming motility"/>
    <property type="evidence" value="ECO:0007669"/>
    <property type="project" value="TreeGrafter"/>
</dbReference>
<proteinExistence type="inferred from homology"/>
<organism evidence="7 8">
    <name type="scientific">Chromobacterium sphagni</name>
    <dbReference type="NCBI Taxonomy" id="1903179"/>
    <lineage>
        <taxon>Bacteria</taxon>
        <taxon>Pseudomonadati</taxon>
        <taxon>Pseudomonadota</taxon>
        <taxon>Betaproteobacteria</taxon>
        <taxon>Neisseriales</taxon>
        <taxon>Chromobacteriaceae</taxon>
        <taxon>Chromobacterium</taxon>
    </lineage>
</organism>
<feature type="domain" description="SpaO N-terminal" evidence="5">
    <location>
        <begin position="4"/>
        <end position="134"/>
    </location>
</feature>
<dbReference type="InterPro" id="IPR001543">
    <property type="entry name" value="FliN-like_C"/>
</dbReference>
<evidence type="ECO:0000256" key="2">
    <source>
        <dbReference type="ARBA" id="ARBA00021925"/>
    </source>
</evidence>